<keyword evidence="2" id="KW-1185">Reference proteome</keyword>
<accession>A0A1T4XZA7</accession>
<dbReference type="InterPro" id="IPR013424">
    <property type="entry name" value="Ice-binding_C"/>
</dbReference>
<name>A0A1T4XZA7_9BACT</name>
<dbReference type="AlphaFoldDB" id="A0A1T4XZA7"/>
<dbReference type="OrthoDB" id="9898035at2"/>
<organism evidence="1 2">
    <name type="scientific">Prosthecobacter debontii</name>
    <dbReference type="NCBI Taxonomy" id="48467"/>
    <lineage>
        <taxon>Bacteria</taxon>
        <taxon>Pseudomonadati</taxon>
        <taxon>Verrucomicrobiota</taxon>
        <taxon>Verrucomicrobiia</taxon>
        <taxon>Verrucomicrobiales</taxon>
        <taxon>Verrucomicrobiaceae</taxon>
        <taxon>Prosthecobacter</taxon>
    </lineage>
</organism>
<dbReference type="Proteomes" id="UP000190774">
    <property type="component" value="Unassembled WGS sequence"/>
</dbReference>
<evidence type="ECO:0000313" key="2">
    <source>
        <dbReference type="Proteomes" id="UP000190774"/>
    </source>
</evidence>
<dbReference type="RefSeq" id="WP_078813442.1">
    <property type="nucleotide sequence ID" value="NZ_FUYE01000006.1"/>
</dbReference>
<proteinExistence type="predicted"/>
<dbReference type="EMBL" id="FUYE01000006">
    <property type="protein sequence ID" value="SKA94907.1"/>
    <property type="molecule type" value="Genomic_DNA"/>
</dbReference>
<reference evidence="2" key="1">
    <citation type="submission" date="2017-02" db="EMBL/GenBank/DDBJ databases">
        <authorList>
            <person name="Varghese N."/>
            <person name="Submissions S."/>
        </authorList>
    </citation>
    <scope>NUCLEOTIDE SEQUENCE [LARGE SCALE GENOMIC DNA]</scope>
    <source>
        <strain evidence="2">ATCC 700200</strain>
    </source>
</reference>
<dbReference type="NCBIfam" id="TIGR02595">
    <property type="entry name" value="PEP_CTERM"/>
    <property type="match status" value="1"/>
</dbReference>
<gene>
    <name evidence="1" type="ORF">SAMN02745166_02238</name>
</gene>
<sequence length="266" mass="28205">MRDSLSTPVNRASSARGRDVTLSLLPSSLRVRRAARVACAMTLLVSLGLVLTGQVQAATVIYSSDFSSTSGANSVTGWTYVGEGGGNLSRNATAYDNYDLGGGVFGGDGVKGDGSLLLNTGNNTPQDELWTYTLVSTLSEGMVLNLVGAAFNGNSSHNSTFTIALYNVTDDRVLITSANMGGTRLGLVDENINPFYNFNLSYTTTAADEGDVFQIRVAENLQNTARDIFVDYVTLTSSPAAIPEPSRVLLAGLGLGVVMLRRRRRV</sequence>
<evidence type="ECO:0000313" key="1">
    <source>
        <dbReference type="EMBL" id="SKA94907.1"/>
    </source>
</evidence>
<protein>
    <submittedName>
        <fullName evidence="1">PEP-CTERM protein-sorting domain-containing protein</fullName>
    </submittedName>
</protein>